<name>A0A0B7MP72_9FIRM</name>
<dbReference type="InterPro" id="IPR000943">
    <property type="entry name" value="RNA_pol_sigma70"/>
</dbReference>
<dbReference type="OrthoDB" id="9809557at2"/>
<dbReference type="SUPFAM" id="SSF88659">
    <property type="entry name" value="Sigma3 and sigma4 domains of RNA polymerase sigma factors"/>
    <property type="match status" value="1"/>
</dbReference>
<keyword evidence="4" id="KW-1185">Reference proteome</keyword>
<gene>
    <name evidence="3" type="ORF">SSCH_700030</name>
</gene>
<dbReference type="Gene3D" id="1.20.140.160">
    <property type="match status" value="1"/>
</dbReference>
<dbReference type="PROSITE" id="PS50943">
    <property type="entry name" value="HTH_CROC1"/>
    <property type="match status" value="1"/>
</dbReference>
<proteinExistence type="inferred from homology"/>
<evidence type="ECO:0000256" key="1">
    <source>
        <dbReference type="ARBA" id="ARBA00007788"/>
    </source>
</evidence>
<dbReference type="InterPro" id="IPR050813">
    <property type="entry name" value="Sigma-70_Factor"/>
</dbReference>
<dbReference type="PANTHER" id="PTHR30376:SF3">
    <property type="entry name" value="RNA POLYMERASE SIGMA FACTOR RPOH"/>
    <property type="match status" value="1"/>
</dbReference>
<dbReference type="Pfam" id="PF04545">
    <property type="entry name" value="Sigma70_r4"/>
    <property type="match status" value="1"/>
</dbReference>
<evidence type="ECO:0000313" key="4">
    <source>
        <dbReference type="Proteomes" id="UP000046155"/>
    </source>
</evidence>
<dbReference type="NCBIfam" id="TIGR02937">
    <property type="entry name" value="sigma70-ECF"/>
    <property type="match status" value="1"/>
</dbReference>
<dbReference type="GO" id="GO:0003700">
    <property type="term" value="F:DNA-binding transcription factor activity"/>
    <property type="evidence" value="ECO:0007669"/>
    <property type="project" value="InterPro"/>
</dbReference>
<dbReference type="InterPro" id="IPR014284">
    <property type="entry name" value="RNA_pol_sigma-70_dom"/>
</dbReference>
<dbReference type="PRINTS" id="PR00046">
    <property type="entry name" value="SIGMA70FCT"/>
</dbReference>
<dbReference type="InterPro" id="IPR001387">
    <property type="entry name" value="Cro/C1-type_HTH"/>
</dbReference>
<dbReference type="RefSeq" id="WP_052835656.1">
    <property type="nucleotide sequence ID" value="NZ_CDRZ01000270.1"/>
</dbReference>
<sequence length="119" mass="13793">MFLRASKKSRSEVYLYDPIGTDKEGNEITLIDILGTDPDTVSELVEKFFESRRLIEKLKSLSSRDRKVLELRYGLGGKRRKTQREVAKIFGISRSYVSRIEKKAINKLFQELTQNKPPV</sequence>
<dbReference type="PROSITE" id="PS00716">
    <property type="entry name" value="SIGMA70_2"/>
    <property type="match status" value="1"/>
</dbReference>
<dbReference type="InterPro" id="IPR007630">
    <property type="entry name" value="RNA_pol_sigma70_r4"/>
</dbReference>
<dbReference type="CDD" id="cd06171">
    <property type="entry name" value="Sigma70_r4"/>
    <property type="match status" value="1"/>
</dbReference>
<dbReference type="Proteomes" id="UP000046155">
    <property type="component" value="Unassembled WGS sequence"/>
</dbReference>
<organism evidence="3 4">
    <name type="scientific">Syntrophaceticus schinkii</name>
    <dbReference type="NCBI Taxonomy" id="499207"/>
    <lineage>
        <taxon>Bacteria</taxon>
        <taxon>Bacillati</taxon>
        <taxon>Bacillota</taxon>
        <taxon>Clostridia</taxon>
        <taxon>Thermoanaerobacterales</taxon>
        <taxon>Thermoanaerobacterales Family III. Incertae Sedis</taxon>
        <taxon>Syntrophaceticus</taxon>
    </lineage>
</organism>
<reference evidence="4" key="1">
    <citation type="submission" date="2015-01" db="EMBL/GenBank/DDBJ databases">
        <authorList>
            <person name="Manzoor Shahid"/>
            <person name="Zubair Saima"/>
        </authorList>
    </citation>
    <scope>NUCLEOTIDE SEQUENCE [LARGE SCALE GENOMIC DNA]</scope>
    <source>
        <strain evidence="4">Sp3</strain>
    </source>
</reference>
<dbReference type="EMBL" id="CDRZ01000270">
    <property type="protein sequence ID" value="CEO90043.1"/>
    <property type="molecule type" value="Genomic_DNA"/>
</dbReference>
<comment type="similarity">
    <text evidence="1">Belongs to the sigma-70 factor family.</text>
</comment>
<accession>A0A0B7MP72</accession>
<dbReference type="PANTHER" id="PTHR30376">
    <property type="entry name" value="SIGMA FACTOR RPOH HEAT SHOCK RELATED"/>
    <property type="match status" value="1"/>
</dbReference>
<dbReference type="GO" id="GO:0006352">
    <property type="term" value="P:DNA-templated transcription initiation"/>
    <property type="evidence" value="ECO:0007669"/>
    <property type="project" value="InterPro"/>
</dbReference>
<protein>
    <submittedName>
        <fullName evidence="3">RNA polymerase sigma-28 factor</fullName>
    </submittedName>
</protein>
<feature type="domain" description="HTH cro/C1-type" evidence="2">
    <location>
        <begin position="78"/>
        <end position="102"/>
    </location>
</feature>
<dbReference type="InterPro" id="IPR013324">
    <property type="entry name" value="RNA_pol_sigma_r3/r4-like"/>
</dbReference>
<evidence type="ECO:0000259" key="2">
    <source>
        <dbReference type="PROSITE" id="PS50943"/>
    </source>
</evidence>
<dbReference type="AlphaFoldDB" id="A0A0B7MP72"/>
<evidence type="ECO:0000313" key="3">
    <source>
        <dbReference type="EMBL" id="CEO90043.1"/>
    </source>
</evidence>